<keyword evidence="1" id="KW-0472">Membrane</keyword>
<dbReference type="EMBL" id="JAPDFW010000092">
    <property type="protein sequence ID" value="KAJ5070802.1"/>
    <property type="molecule type" value="Genomic_DNA"/>
</dbReference>
<gene>
    <name evidence="2" type="ORF">M0811_01783</name>
</gene>
<dbReference type="Proteomes" id="UP001149090">
    <property type="component" value="Unassembled WGS sequence"/>
</dbReference>
<feature type="transmembrane region" description="Helical" evidence="1">
    <location>
        <begin position="48"/>
        <end position="68"/>
    </location>
</feature>
<feature type="transmembrane region" description="Helical" evidence="1">
    <location>
        <begin position="80"/>
        <end position="103"/>
    </location>
</feature>
<reference evidence="2" key="1">
    <citation type="submission" date="2022-10" db="EMBL/GenBank/DDBJ databases">
        <title>Novel sulphate-reducing endosymbionts in the free-living metamonad Anaeramoeba.</title>
        <authorList>
            <person name="Jerlstrom-Hultqvist J."/>
            <person name="Cepicka I."/>
            <person name="Gallot-Lavallee L."/>
            <person name="Salas-Leiva D."/>
            <person name="Curtis B.A."/>
            <person name="Zahonova K."/>
            <person name="Pipaliya S."/>
            <person name="Dacks J."/>
            <person name="Roger A.J."/>
        </authorList>
    </citation>
    <scope>NUCLEOTIDE SEQUENCE</scope>
    <source>
        <strain evidence="2">BMAN</strain>
    </source>
</reference>
<keyword evidence="1" id="KW-0812">Transmembrane</keyword>
<evidence type="ECO:0000256" key="1">
    <source>
        <dbReference type="SAM" id="Phobius"/>
    </source>
</evidence>
<evidence type="ECO:0000313" key="3">
    <source>
        <dbReference type="Proteomes" id="UP001149090"/>
    </source>
</evidence>
<dbReference type="AlphaFoldDB" id="A0A9Q0LDD1"/>
<keyword evidence="3" id="KW-1185">Reference proteome</keyword>
<proteinExistence type="predicted"/>
<sequence length="148" mass="16440">MIKLKLSARSTPGTICLMLFMIIPLVAFVLPSILVSVPDRDKDCPKDLWIWILVCNSVFTAIILLAGFTQSFFYDTFALIMRILNLILTLFLFAWAILGIIWARSNGVKSECGKLYSVTFGDSVALVVLMSTSLVMVIIVVIMVLTCL</sequence>
<comment type="caution">
    <text evidence="2">The sequence shown here is derived from an EMBL/GenBank/DDBJ whole genome shotgun (WGS) entry which is preliminary data.</text>
</comment>
<keyword evidence="1" id="KW-1133">Transmembrane helix</keyword>
<accession>A0A9Q0LDD1</accession>
<feature type="transmembrane region" description="Helical" evidence="1">
    <location>
        <begin position="123"/>
        <end position="145"/>
    </location>
</feature>
<protein>
    <submittedName>
        <fullName evidence="2">Uncharacterized protein</fullName>
    </submittedName>
</protein>
<name>A0A9Q0LDD1_ANAIG</name>
<organism evidence="2 3">
    <name type="scientific">Anaeramoeba ignava</name>
    <name type="common">Anaerobic marine amoeba</name>
    <dbReference type="NCBI Taxonomy" id="1746090"/>
    <lineage>
        <taxon>Eukaryota</taxon>
        <taxon>Metamonada</taxon>
        <taxon>Anaeramoebidae</taxon>
        <taxon>Anaeramoeba</taxon>
    </lineage>
</organism>
<evidence type="ECO:0000313" key="2">
    <source>
        <dbReference type="EMBL" id="KAJ5070802.1"/>
    </source>
</evidence>
<feature type="transmembrane region" description="Helical" evidence="1">
    <location>
        <begin position="12"/>
        <end position="36"/>
    </location>
</feature>